<organism evidence="2 3">
    <name type="scientific">Zymoseptoria tritici (strain CBS 115943 / IPO323)</name>
    <name type="common">Speckled leaf blotch fungus</name>
    <name type="synonym">Septoria tritici</name>
    <dbReference type="NCBI Taxonomy" id="336722"/>
    <lineage>
        <taxon>Eukaryota</taxon>
        <taxon>Fungi</taxon>
        <taxon>Dikarya</taxon>
        <taxon>Ascomycota</taxon>
        <taxon>Pezizomycotina</taxon>
        <taxon>Dothideomycetes</taxon>
        <taxon>Dothideomycetidae</taxon>
        <taxon>Mycosphaerellales</taxon>
        <taxon>Mycosphaerellaceae</taxon>
        <taxon>Zymoseptoria</taxon>
    </lineage>
</organism>
<dbReference type="Gene3D" id="2.60.120.700">
    <property type="entry name" value="Peptidase G1"/>
    <property type="match status" value="1"/>
</dbReference>
<dbReference type="EMBL" id="CM001211">
    <property type="protein sequence ID" value="EGP82280.1"/>
    <property type="molecule type" value="Genomic_DNA"/>
</dbReference>
<dbReference type="InParanoid" id="F9XR40"/>
<accession>F9XR40</accession>
<dbReference type="AlphaFoldDB" id="F9XR40"/>
<dbReference type="HOGENOM" id="CLU_066466_1_0_1"/>
<dbReference type="GO" id="GO:0006508">
    <property type="term" value="P:proteolysis"/>
    <property type="evidence" value="ECO:0007669"/>
    <property type="project" value="InterPro"/>
</dbReference>
<name>F9XR40_ZYMTI</name>
<evidence type="ECO:0000313" key="3">
    <source>
        <dbReference type="Proteomes" id="UP000008062"/>
    </source>
</evidence>
<dbReference type="PANTHER" id="PTHR37536">
    <property type="entry name" value="PUTATIVE (AFU_ORTHOLOGUE AFUA_3G02970)-RELATED"/>
    <property type="match status" value="1"/>
</dbReference>
<keyword evidence="3" id="KW-1185">Reference proteome</keyword>
<dbReference type="SUPFAM" id="SSF49899">
    <property type="entry name" value="Concanavalin A-like lectins/glucanases"/>
    <property type="match status" value="1"/>
</dbReference>
<dbReference type="InterPro" id="IPR038656">
    <property type="entry name" value="Peptidase_G1_sf"/>
</dbReference>
<dbReference type="STRING" id="336722.F9XR40"/>
<dbReference type="PANTHER" id="PTHR37536:SF1">
    <property type="entry name" value="ASPERGILLOPEPSIN, PUTAITVE (AFU_ORTHOLOGUE AFUA_7G01200)"/>
    <property type="match status" value="1"/>
</dbReference>
<evidence type="ECO:0008006" key="4">
    <source>
        <dbReference type="Google" id="ProtNLM"/>
    </source>
</evidence>
<dbReference type="InterPro" id="IPR000250">
    <property type="entry name" value="Peptidase_G1"/>
</dbReference>
<sequence>MEVGTWNVRTSSENCLPWARDIQYVSYPDWAGAIQYGEEITEVSASFIVPEASKPKHAEEGIAWEVQDNDKTVYSAWSEWWPTGSIDYDDFTLKPGDVIFVRVVANGKTGGTTYIQNEATGQTASKTFTNEPSLCLTSAEWIVEDDSGFGPKPFAKFTPVEFIAAEYTQHKKSVSGIKGATMVDMVQDGYDVADCSIDGDDGLTCRYTGYGEH</sequence>
<dbReference type="OrthoDB" id="2862635at2759"/>
<dbReference type="VEuPathDB" id="FungiDB:ZTRI_16.5"/>
<proteinExistence type="predicted"/>
<evidence type="ECO:0000313" key="2">
    <source>
        <dbReference type="EMBL" id="EGP82280.1"/>
    </source>
</evidence>
<dbReference type="PRINTS" id="PR00977">
    <property type="entry name" value="SCYTLDPTASE"/>
</dbReference>
<reference evidence="2 3" key="1">
    <citation type="journal article" date="2011" name="PLoS Genet.">
        <title>Finished genome of the fungal wheat pathogen Mycosphaerella graminicola reveals dispensome structure, chromosome plasticity, and stealth pathogenesis.</title>
        <authorList>
            <person name="Goodwin S.B."/>
            <person name="Ben M'barek S."/>
            <person name="Dhillon B."/>
            <person name="Wittenberg A.H.J."/>
            <person name="Crane C.F."/>
            <person name="Hane J.K."/>
            <person name="Foster A.J."/>
            <person name="Van der Lee T.A.J."/>
            <person name="Grimwood J."/>
            <person name="Aerts A."/>
            <person name="Antoniw J."/>
            <person name="Bailey A."/>
            <person name="Bluhm B."/>
            <person name="Bowler J."/>
            <person name="Bristow J."/>
            <person name="van der Burgt A."/>
            <person name="Canto-Canche B."/>
            <person name="Churchill A.C.L."/>
            <person name="Conde-Ferraez L."/>
            <person name="Cools H.J."/>
            <person name="Coutinho P.M."/>
            <person name="Csukai M."/>
            <person name="Dehal P."/>
            <person name="De Wit P."/>
            <person name="Donzelli B."/>
            <person name="van de Geest H.C."/>
            <person name="van Ham R.C.H.J."/>
            <person name="Hammond-Kosack K.E."/>
            <person name="Henrissat B."/>
            <person name="Kilian A."/>
            <person name="Kobayashi A.K."/>
            <person name="Koopmann E."/>
            <person name="Kourmpetis Y."/>
            <person name="Kuzniar A."/>
            <person name="Lindquist E."/>
            <person name="Lombard V."/>
            <person name="Maliepaard C."/>
            <person name="Martins N."/>
            <person name="Mehrabi R."/>
            <person name="Nap J.P.H."/>
            <person name="Ponomarenko A."/>
            <person name="Rudd J.J."/>
            <person name="Salamov A."/>
            <person name="Schmutz J."/>
            <person name="Schouten H.J."/>
            <person name="Shapiro H."/>
            <person name="Stergiopoulos I."/>
            <person name="Torriani S.F.F."/>
            <person name="Tu H."/>
            <person name="de Vries R.P."/>
            <person name="Waalwijk C."/>
            <person name="Ware S.B."/>
            <person name="Wiebenga A."/>
            <person name="Zwiers L.-H."/>
            <person name="Oliver R.P."/>
            <person name="Grigoriev I.V."/>
            <person name="Kema G.H.J."/>
        </authorList>
    </citation>
    <scope>NUCLEOTIDE SEQUENCE [LARGE SCALE GENOMIC DNA]</scope>
    <source>
        <strain evidence="3">CBS 115943 / IPO323</strain>
    </source>
</reference>
<feature type="active site" description="Proton acceptor" evidence="1">
    <location>
        <position position="144"/>
    </location>
</feature>
<protein>
    <recommendedName>
        <fullName evidence="4">Concanavalin A-like lectin/glucanase</fullName>
    </recommendedName>
</protein>
<dbReference type="GeneID" id="13400108"/>
<evidence type="ECO:0000256" key="1">
    <source>
        <dbReference type="PIRSR" id="PIRSR600250-50"/>
    </source>
</evidence>
<dbReference type="KEGG" id="ztr:MYCGRDRAFT_97702"/>
<dbReference type="Proteomes" id="UP000008062">
    <property type="component" value="Chromosome 16"/>
</dbReference>
<dbReference type="GO" id="GO:0070007">
    <property type="term" value="F:glutamic-type endopeptidase activity"/>
    <property type="evidence" value="ECO:0007669"/>
    <property type="project" value="InterPro"/>
</dbReference>
<dbReference type="InterPro" id="IPR013320">
    <property type="entry name" value="ConA-like_dom_sf"/>
</dbReference>
<dbReference type="RefSeq" id="XP_003847304.1">
    <property type="nucleotide sequence ID" value="XM_003847256.1"/>
</dbReference>
<dbReference type="OMA" id="EWYPEFS"/>
<gene>
    <name evidence="2" type="ORF">MYCGRDRAFT_97702</name>
</gene>
<dbReference type="CDD" id="cd13426">
    <property type="entry name" value="Peptidase_G1"/>
    <property type="match status" value="1"/>
</dbReference>
<dbReference type="Pfam" id="PF01828">
    <property type="entry name" value="Peptidase_A4"/>
    <property type="match status" value="1"/>
</dbReference>